<evidence type="ECO:0000313" key="1">
    <source>
        <dbReference type="EMBL" id="NMG19687.1"/>
    </source>
</evidence>
<protein>
    <submittedName>
        <fullName evidence="1">Uncharacterized protein</fullName>
    </submittedName>
</protein>
<dbReference type="RefSeq" id="WP_169154961.1">
    <property type="nucleotide sequence ID" value="NZ_CAWPJE010000016.1"/>
</dbReference>
<name>A0ABX1P781_9CYAN</name>
<keyword evidence="2" id="KW-1185">Reference proteome</keyword>
<accession>A0ABX1P781</accession>
<evidence type="ECO:0000313" key="2">
    <source>
        <dbReference type="Proteomes" id="UP000718564"/>
    </source>
</evidence>
<organism evidence="1 2">
    <name type="scientific">Brasilonema bromeliae SPC951</name>
    <dbReference type="NCBI Taxonomy" id="385972"/>
    <lineage>
        <taxon>Bacteria</taxon>
        <taxon>Bacillati</taxon>
        <taxon>Cyanobacteriota</taxon>
        <taxon>Cyanophyceae</taxon>
        <taxon>Nostocales</taxon>
        <taxon>Scytonemataceae</taxon>
        <taxon>Brasilonema</taxon>
        <taxon>Bromeliae group (in: Brasilonema)</taxon>
    </lineage>
</organism>
<sequence>MKAGIKRIEATLHDLGTRNTAGSVEADASTKQSLSFRISIGEAEHSETHSEFCEEEPSRHLEQNLATYNTSVQTFPTQDSASKTPSLPKLKTPSFTSHRNGANPAFAMNLLQDIQESVGSWQKELQKIVRQIQDLYLEGPIVNGWLESHEREVQPGGTATLRHAEVDRLMDYVEEICAENTNVSCQSPRAGYRLCGLDASGKVWSRPCPADQVPSVSIAIARYQKLRQLLGRKQYLETRLTQLAETLVILHGHIQSQ</sequence>
<dbReference type="EMBL" id="QMEB01000054">
    <property type="protein sequence ID" value="NMG19687.1"/>
    <property type="molecule type" value="Genomic_DNA"/>
</dbReference>
<dbReference type="Proteomes" id="UP000718564">
    <property type="component" value="Unassembled WGS sequence"/>
</dbReference>
<comment type="caution">
    <text evidence="1">The sequence shown here is derived from an EMBL/GenBank/DDBJ whole genome shotgun (WGS) entry which is preliminary data.</text>
</comment>
<reference evidence="1 2" key="1">
    <citation type="submission" date="2018-06" db="EMBL/GenBank/DDBJ databases">
        <title>Comparative genomics of Brasilonema spp. strains.</title>
        <authorList>
            <person name="Alvarenga D.O."/>
            <person name="Fiore M.F."/>
            <person name="Varani A.M."/>
        </authorList>
    </citation>
    <scope>NUCLEOTIDE SEQUENCE [LARGE SCALE GENOMIC DNA]</scope>
    <source>
        <strain evidence="1 2">SPC951</strain>
    </source>
</reference>
<proteinExistence type="predicted"/>
<gene>
    <name evidence="1" type="ORF">DP116_09520</name>
</gene>